<comment type="similarity">
    <text evidence="2">Belongs to the outer membrane factor (OMF) (TC 1.B.17) family.</text>
</comment>
<evidence type="ECO:0000256" key="5">
    <source>
        <dbReference type="ARBA" id="ARBA00022692"/>
    </source>
</evidence>
<organism evidence="9 10">
    <name type="scientific">Leptospira semungkisensis</name>
    <dbReference type="NCBI Taxonomy" id="2484985"/>
    <lineage>
        <taxon>Bacteria</taxon>
        <taxon>Pseudomonadati</taxon>
        <taxon>Spirochaetota</taxon>
        <taxon>Spirochaetia</taxon>
        <taxon>Leptospirales</taxon>
        <taxon>Leptospiraceae</taxon>
        <taxon>Leptospira</taxon>
    </lineage>
</organism>
<reference evidence="9" key="1">
    <citation type="journal article" date="2019" name="PLoS Negl. Trop. Dis.">
        <title>Revisiting the worldwide diversity of Leptospira species in the environment.</title>
        <authorList>
            <person name="Vincent A.T."/>
            <person name="Schiettekatte O."/>
            <person name="Bourhy P."/>
            <person name="Veyrier F.J."/>
            <person name="Picardeau M."/>
        </authorList>
    </citation>
    <scope>NUCLEOTIDE SEQUENCE [LARGE SCALE GENOMIC DNA]</scope>
    <source>
        <strain evidence="9">SSS9</strain>
    </source>
</reference>
<dbReference type="Pfam" id="PF02321">
    <property type="entry name" value="OEP"/>
    <property type="match status" value="1"/>
</dbReference>
<dbReference type="InterPro" id="IPR003423">
    <property type="entry name" value="OMP_efflux"/>
</dbReference>
<name>A0A4R9G5N9_9LEPT</name>
<keyword evidence="6" id="KW-0472">Membrane</keyword>
<evidence type="ECO:0000256" key="1">
    <source>
        <dbReference type="ARBA" id="ARBA00004442"/>
    </source>
</evidence>
<evidence type="ECO:0000256" key="6">
    <source>
        <dbReference type="ARBA" id="ARBA00023136"/>
    </source>
</evidence>
<dbReference type="Gene3D" id="1.20.1600.10">
    <property type="entry name" value="Outer membrane efflux proteins (OEP)"/>
    <property type="match status" value="1"/>
</dbReference>
<evidence type="ECO:0000256" key="4">
    <source>
        <dbReference type="ARBA" id="ARBA00022452"/>
    </source>
</evidence>
<feature type="chain" id="PRO_5020602813" evidence="8">
    <location>
        <begin position="26"/>
        <end position="492"/>
    </location>
</feature>
<evidence type="ECO:0000256" key="2">
    <source>
        <dbReference type="ARBA" id="ARBA00007613"/>
    </source>
</evidence>
<dbReference type="RefSeq" id="WP_135583806.1">
    <property type="nucleotide sequence ID" value="NZ_RQEP01000005.1"/>
</dbReference>
<dbReference type="SUPFAM" id="SSF56954">
    <property type="entry name" value="Outer membrane efflux proteins (OEP)"/>
    <property type="match status" value="1"/>
</dbReference>
<evidence type="ECO:0000256" key="3">
    <source>
        <dbReference type="ARBA" id="ARBA00022448"/>
    </source>
</evidence>
<proteinExistence type="inferred from homology"/>
<gene>
    <name evidence="9" type="ORF">EHO59_00770</name>
</gene>
<dbReference type="InterPro" id="IPR051906">
    <property type="entry name" value="TolC-like"/>
</dbReference>
<accession>A0A4R9G5N9</accession>
<dbReference type="GO" id="GO:0015562">
    <property type="term" value="F:efflux transmembrane transporter activity"/>
    <property type="evidence" value="ECO:0007669"/>
    <property type="project" value="InterPro"/>
</dbReference>
<dbReference type="PANTHER" id="PTHR30026:SF20">
    <property type="entry name" value="OUTER MEMBRANE PROTEIN TOLC"/>
    <property type="match status" value="1"/>
</dbReference>
<keyword evidence="7" id="KW-0998">Cell outer membrane</keyword>
<keyword evidence="3" id="KW-0813">Transport</keyword>
<comment type="subcellular location">
    <subcellularLocation>
        <location evidence="1">Cell outer membrane</location>
    </subcellularLocation>
</comment>
<dbReference type="EMBL" id="RQEP01000005">
    <property type="protein sequence ID" value="TGK06703.1"/>
    <property type="molecule type" value="Genomic_DNA"/>
</dbReference>
<keyword evidence="5" id="KW-0812">Transmembrane</keyword>
<dbReference type="GO" id="GO:0009279">
    <property type="term" value="C:cell outer membrane"/>
    <property type="evidence" value="ECO:0007669"/>
    <property type="project" value="UniProtKB-SubCell"/>
</dbReference>
<dbReference type="GO" id="GO:0015288">
    <property type="term" value="F:porin activity"/>
    <property type="evidence" value="ECO:0007669"/>
    <property type="project" value="TreeGrafter"/>
</dbReference>
<evidence type="ECO:0000313" key="9">
    <source>
        <dbReference type="EMBL" id="TGK06703.1"/>
    </source>
</evidence>
<evidence type="ECO:0000256" key="7">
    <source>
        <dbReference type="ARBA" id="ARBA00023237"/>
    </source>
</evidence>
<keyword evidence="8" id="KW-0732">Signal</keyword>
<protein>
    <submittedName>
        <fullName evidence="9">TolC family protein</fullName>
    </submittedName>
</protein>
<dbReference type="OrthoDB" id="345107at2"/>
<keyword evidence="10" id="KW-1185">Reference proteome</keyword>
<evidence type="ECO:0000256" key="8">
    <source>
        <dbReference type="SAM" id="SignalP"/>
    </source>
</evidence>
<keyword evidence="4" id="KW-1134">Transmembrane beta strand</keyword>
<comment type="caution">
    <text evidence="9">The sequence shown here is derived from an EMBL/GenBank/DDBJ whole genome shotgun (WGS) entry which is preliminary data.</text>
</comment>
<dbReference type="PANTHER" id="PTHR30026">
    <property type="entry name" value="OUTER MEMBRANE PROTEIN TOLC"/>
    <property type="match status" value="1"/>
</dbReference>
<dbReference type="Proteomes" id="UP000297453">
    <property type="component" value="Unassembled WGS sequence"/>
</dbReference>
<dbReference type="GO" id="GO:1990281">
    <property type="term" value="C:efflux pump complex"/>
    <property type="evidence" value="ECO:0007669"/>
    <property type="project" value="TreeGrafter"/>
</dbReference>
<dbReference type="AlphaFoldDB" id="A0A4R9G5N9"/>
<sequence>MNHINFQNKYYKYVILPLTTFFVFASCSSTPDVKVADGVVEESLKTITGVTTQDVEKVSSKESYDLDDLYVLAVERTERIALKNEATEQALAQKDKAFAGFLPTLSYVFNKFYAVPGHTAQPTLLQNYKTYQAIQKGDWTSLIPSSSSSSLPPTVGAGSRLLLSVPITAAFSSYQDYKAGRNLAEQRRLEAKHEAGRMYLELAQAYFNFLQLQESVKYSQESFDLNKDALDERKRMYSVGRIMRSDLLNSETSLSNAEAVLADAKFQLEQVRITLSTMVGIDKPISIANFLSDLPAVPIGVGVDEFLSKRYDILAADQSVKVAEAQKSKAWVAFAPTIALNNYYSLPYPGTTTSKDITAQLQITMPLTPLSQMADLKTAESARKQAKLTASQTRRTATQEIRNAFESYKNSENILSIYQKAFASARETSQSQTAGYRSGRNSRIEAISSRIGMISAEMTYRRMFHQHALNRVALGVSIGELPHLPGEKKEKD</sequence>
<feature type="signal peptide" evidence="8">
    <location>
        <begin position="1"/>
        <end position="25"/>
    </location>
</feature>
<evidence type="ECO:0000313" key="10">
    <source>
        <dbReference type="Proteomes" id="UP000297453"/>
    </source>
</evidence>